<keyword evidence="4 5" id="KW-0560">Oxidoreductase</keyword>
<keyword evidence="2 5" id="KW-0285">Flavoprotein</keyword>
<evidence type="ECO:0000256" key="1">
    <source>
        <dbReference type="ARBA" id="ARBA00001974"/>
    </source>
</evidence>
<organism evidence="7 8">
    <name type="scientific">Alkaliphilus flagellatus</name>
    <dbReference type="NCBI Taxonomy" id="2841507"/>
    <lineage>
        <taxon>Bacteria</taxon>
        <taxon>Bacillati</taxon>
        <taxon>Bacillota</taxon>
        <taxon>Clostridia</taxon>
        <taxon>Peptostreptococcales</taxon>
        <taxon>Natronincolaceae</taxon>
        <taxon>Alkaliphilus</taxon>
    </lineage>
</organism>
<dbReference type="NCBIfam" id="TIGR01813">
    <property type="entry name" value="flavo_cyto_c"/>
    <property type="match status" value="1"/>
</dbReference>
<sequence>MKSFKRISIILLAIVLSLSAVGCGQKNGENADADTPNKDGQVKEEVYDVVVIGGGGAGLSAAIEVKGAGASVVVLEKMAFIGGNTLISGGELNAPETWIQEKLGIEDSIEQYKEDTLKGGDNQADEKLVTVLANNARSAIEWLRDEVNVSFKEDYLMQFGGHSVPRAAYPEGGSGDELISKLGTKVEEMDIPVRKQTKAEEILTDESGKVNGVRAVDKDGNEIIFKANKGVIVATGGFGSSLEMRKKYNPEYDERYMSTDQPGSTGDGIVMAEELGAALIGMENIQTYPTCSPVTGVLSYVADTRFDGAVLVNKEGNRFVEELDRRDVISKAILSQTDGMGYLIWDTTVKNKSHMDNYMKEFDQLVKQGTLIKADTIEEAAKFFDINVDQLKETIAKYNEYATNGKDEDFNRRGEIIGLTEAPYYIQKVVPSVHHTMGGLKIDTEARVINNEGNPIPGLFAAGEVTGGIHGTNRLGGNAITDIVVFGRIAAESVLK</sequence>
<dbReference type="PANTHER" id="PTHR43400:SF7">
    <property type="entry name" value="FAD-DEPENDENT OXIDOREDUCTASE 2 FAD BINDING DOMAIN-CONTAINING PROTEIN"/>
    <property type="match status" value="1"/>
</dbReference>
<dbReference type="Proteomes" id="UP000779508">
    <property type="component" value="Unassembled WGS sequence"/>
</dbReference>
<dbReference type="InterPro" id="IPR010960">
    <property type="entry name" value="Flavocytochrome_c"/>
</dbReference>
<evidence type="ECO:0000256" key="4">
    <source>
        <dbReference type="ARBA" id="ARBA00023002"/>
    </source>
</evidence>
<reference evidence="7 8" key="1">
    <citation type="submission" date="2021-06" db="EMBL/GenBank/DDBJ databases">
        <authorList>
            <person name="Sun Q."/>
            <person name="Li D."/>
        </authorList>
    </citation>
    <scope>NUCLEOTIDE SEQUENCE [LARGE SCALE GENOMIC DNA]</scope>
    <source>
        <strain evidence="7 8">MSJ-5</strain>
    </source>
</reference>
<dbReference type="Pfam" id="PF00890">
    <property type="entry name" value="FAD_binding_2"/>
    <property type="match status" value="1"/>
</dbReference>
<evidence type="ECO:0000256" key="2">
    <source>
        <dbReference type="ARBA" id="ARBA00022630"/>
    </source>
</evidence>
<proteinExistence type="inferred from homology"/>
<feature type="signal peptide" evidence="5">
    <location>
        <begin position="1"/>
        <end position="22"/>
    </location>
</feature>
<dbReference type="PANTHER" id="PTHR43400">
    <property type="entry name" value="FUMARATE REDUCTASE"/>
    <property type="match status" value="1"/>
</dbReference>
<dbReference type="EMBL" id="JAHLQK010000002">
    <property type="protein sequence ID" value="MBU5675941.1"/>
    <property type="molecule type" value="Genomic_DNA"/>
</dbReference>
<comment type="cofactor">
    <cofactor evidence="1">
        <name>FAD</name>
        <dbReference type="ChEBI" id="CHEBI:57692"/>
    </cofactor>
</comment>
<feature type="chain" id="PRO_5044981044" evidence="5">
    <location>
        <begin position="23"/>
        <end position="496"/>
    </location>
</feature>
<dbReference type="PROSITE" id="PS51257">
    <property type="entry name" value="PROKAR_LIPOPROTEIN"/>
    <property type="match status" value="1"/>
</dbReference>
<keyword evidence="5" id="KW-0732">Signal</keyword>
<keyword evidence="3 5" id="KW-0274">FAD</keyword>
<evidence type="ECO:0000256" key="5">
    <source>
        <dbReference type="RuleBase" id="RU366062"/>
    </source>
</evidence>
<name>A0ABS6G1C2_9FIRM</name>
<keyword evidence="8" id="KW-1185">Reference proteome</keyword>
<evidence type="ECO:0000259" key="6">
    <source>
        <dbReference type="Pfam" id="PF00890"/>
    </source>
</evidence>
<feature type="domain" description="FAD-dependent oxidoreductase 2 FAD-binding" evidence="6">
    <location>
        <begin position="48"/>
        <end position="479"/>
    </location>
</feature>
<accession>A0ABS6G1C2</accession>
<evidence type="ECO:0000256" key="3">
    <source>
        <dbReference type="ARBA" id="ARBA00022827"/>
    </source>
</evidence>
<dbReference type="InterPro" id="IPR003953">
    <property type="entry name" value="FAD-dep_OxRdtase_2_FAD-bd"/>
</dbReference>
<evidence type="ECO:0000313" key="7">
    <source>
        <dbReference type="EMBL" id="MBU5675941.1"/>
    </source>
</evidence>
<comment type="similarity">
    <text evidence="5">Belongs to the FAD-dependent oxidoreductase 2 family. FRD/SDH subfamily.</text>
</comment>
<protein>
    <submittedName>
        <fullName evidence="7">Flavocytochrome c</fullName>
    </submittedName>
</protein>
<gene>
    <name evidence="7" type="ORF">KQI88_05895</name>
</gene>
<dbReference type="RefSeq" id="WP_216415430.1">
    <property type="nucleotide sequence ID" value="NZ_JAHLQK010000002.1"/>
</dbReference>
<evidence type="ECO:0000313" key="8">
    <source>
        <dbReference type="Proteomes" id="UP000779508"/>
    </source>
</evidence>
<dbReference type="InterPro" id="IPR050315">
    <property type="entry name" value="FAD-oxidoreductase_2"/>
</dbReference>
<comment type="caution">
    <text evidence="7">The sequence shown here is derived from an EMBL/GenBank/DDBJ whole genome shotgun (WGS) entry which is preliminary data.</text>
</comment>